<name>A0ABD3DZW0_9LAMI</name>
<dbReference type="AlphaFoldDB" id="A0ABD3DZW0"/>
<sequence>MYSSMAQSVFSSSPSFVRPSMAPTTFSSSPKLIRLVPTFKSPNFRRTMSITAAHINNPSPCLMLPPTFDDGSDEMVYNMYNLAQNKVLKFNNKKLIPEKDTRIVGSSHGWLALFDERNCDLILTNPVTRSHVKLPPSKSDISSGVKVILSCDAEQEDCQAMMIYDISRLAFCRPGRSPTEWTPLGVELTPNKNRRCYEDIVYSSRHNLFFCVTETGNGSDFEAWDVASASPRLRWENRDDLLTYHKYGKWLMRAEGLLRAETGWFTESFTYLVFVEQTDQLFFVTRHIVRQMAPDGSSVDDLDKDLDDDRYPYKTVSFDVLKVDWELDGEGGRLSYLDGGSLDGLAMFVGLNHSFAVMATEDNGLKPNSIYFTDDKELTPPIWDVVCEYGGHDIGIFDYENKTTSSCYYPCDIQSFKRIKPEPIWFTPSHN</sequence>
<dbReference type="PANTHER" id="PTHR44259:SF37">
    <property type="entry name" value="DUF1618 DOMAIN-CONTAINING PROTEIN"/>
    <property type="match status" value="1"/>
</dbReference>
<dbReference type="Proteomes" id="UP001632038">
    <property type="component" value="Unassembled WGS sequence"/>
</dbReference>
<reference evidence="3" key="1">
    <citation type="journal article" date="2024" name="IScience">
        <title>Strigolactones Initiate the Formation of Haustorium-like Structures in Castilleja.</title>
        <authorList>
            <person name="Buerger M."/>
            <person name="Peterson D."/>
            <person name="Chory J."/>
        </authorList>
    </citation>
    <scope>NUCLEOTIDE SEQUENCE [LARGE SCALE GENOMIC DNA]</scope>
</reference>
<accession>A0ABD3DZW0</accession>
<keyword evidence="3" id="KW-1185">Reference proteome</keyword>
<gene>
    <name evidence="2" type="ORF">CASFOL_008751</name>
</gene>
<proteinExistence type="predicted"/>
<comment type="caution">
    <text evidence="2">The sequence shown here is derived from an EMBL/GenBank/DDBJ whole genome shotgun (WGS) entry which is preliminary data.</text>
</comment>
<evidence type="ECO:0000313" key="2">
    <source>
        <dbReference type="EMBL" id="KAL3647783.1"/>
    </source>
</evidence>
<organism evidence="2 3">
    <name type="scientific">Castilleja foliolosa</name>
    <dbReference type="NCBI Taxonomy" id="1961234"/>
    <lineage>
        <taxon>Eukaryota</taxon>
        <taxon>Viridiplantae</taxon>
        <taxon>Streptophyta</taxon>
        <taxon>Embryophyta</taxon>
        <taxon>Tracheophyta</taxon>
        <taxon>Spermatophyta</taxon>
        <taxon>Magnoliopsida</taxon>
        <taxon>eudicotyledons</taxon>
        <taxon>Gunneridae</taxon>
        <taxon>Pentapetalae</taxon>
        <taxon>asterids</taxon>
        <taxon>lamiids</taxon>
        <taxon>Lamiales</taxon>
        <taxon>Orobanchaceae</taxon>
        <taxon>Pedicularideae</taxon>
        <taxon>Castillejinae</taxon>
        <taxon>Castilleja</taxon>
    </lineage>
</organism>
<evidence type="ECO:0000313" key="3">
    <source>
        <dbReference type="Proteomes" id="UP001632038"/>
    </source>
</evidence>
<evidence type="ECO:0000259" key="1">
    <source>
        <dbReference type="Pfam" id="PF03478"/>
    </source>
</evidence>
<feature type="domain" description="KIB1-4 beta-propeller" evidence="1">
    <location>
        <begin position="79"/>
        <end position="398"/>
    </location>
</feature>
<dbReference type="EMBL" id="JAVIJP010000009">
    <property type="protein sequence ID" value="KAL3647783.1"/>
    <property type="molecule type" value="Genomic_DNA"/>
</dbReference>
<dbReference type="InterPro" id="IPR005174">
    <property type="entry name" value="KIB1-4_b-propeller"/>
</dbReference>
<dbReference type="Pfam" id="PF03478">
    <property type="entry name" value="Beta-prop_KIB1-4"/>
    <property type="match status" value="1"/>
</dbReference>
<protein>
    <recommendedName>
        <fullName evidence="1">KIB1-4 beta-propeller domain-containing protein</fullName>
    </recommendedName>
</protein>
<dbReference type="PANTHER" id="PTHR44259">
    <property type="entry name" value="OS07G0183000 PROTEIN-RELATED"/>
    <property type="match status" value="1"/>
</dbReference>
<dbReference type="InterPro" id="IPR050942">
    <property type="entry name" value="F-box_BR-signaling"/>
</dbReference>